<dbReference type="PANTHER" id="PTHR43879:SF1">
    <property type="entry name" value="GLUCOSE IMPORT SYSTEM PERMEASE PROTEIN GLCU"/>
    <property type="match status" value="1"/>
</dbReference>
<keyword evidence="5" id="KW-0813">Transport</keyword>
<evidence type="ECO:0000259" key="6">
    <source>
        <dbReference type="PROSITE" id="PS50928"/>
    </source>
</evidence>
<evidence type="ECO:0000256" key="2">
    <source>
        <dbReference type="ARBA" id="ARBA00022692"/>
    </source>
</evidence>
<dbReference type="InterPro" id="IPR035906">
    <property type="entry name" value="MetI-like_sf"/>
</dbReference>
<dbReference type="InterPro" id="IPR000515">
    <property type="entry name" value="MetI-like"/>
</dbReference>
<keyword evidence="8" id="KW-1185">Reference proteome</keyword>
<dbReference type="Gene3D" id="1.10.3720.10">
    <property type="entry name" value="MetI-like"/>
    <property type="match status" value="1"/>
</dbReference>
<evidence type="ECO:0000256" key="4">
    <source>
        <dbReference type="ARBA" id="ARBA00023136"/>
    </source>
</evidence>
<keyword evidence="2 5" id="KW-0812">Transmembrane</keyword>
<evidence type="ECO:0000313" key="8">
    <source>
        <dbReference type="Proteomes" id="UP001242480"/>
    </source>
</evidence>
<gene>
    <name evidence="7" type="ORF">QO011_007278</name>
</gene>
<reference evidence="7 8" key="1">
    <citation type="submission" date="2023-07" db="EMBL/GenBank/DDBJ databases">
        <title>Genomic Encyclopedia of Type Strains, Phase IV (KMG-IV): sequencing the most valuable type-strain genomes for metagenomic binning, comparative biology and taxonomic classification.</title>
        <authorList>
            <person name="Goeker M."/>
        </authorList>
    </citation>
    <scope>NUCLEOTIDE SEQUENCE [LARGE SCALE GENOMIC DNA]</scope>
    <source>
        <strain evidence="7 8">DSM 19619</strain>
    </source>
</reference>
<dbReference type="Pfam" id="PF00528">
    <property type="entry name" value="BPD_transp_1"/>
    <property type="match status" value="1"/>
</dbReference>
<dbReference type="EMBL" id="JAUSVX010000021">
    <property type="protein sequence ID" value="MDQ0474238.1"/>
    <property type="molecule type" value="Genomic_DNA"/>
</dbReference>
<feature type="domain" description="ABC transmembrane type-1" evidence="6">
    <location>
        <begin position="82"/>
        <end position="273"/>
    </location>
</feature>
<comment type="similarity">
    <text evidence="5">Belongs to the binding-protein-dependent transport system permease family.</text>
</comment>
<protein>
    <submittedName>
        <fullName evidence="7">Glucose/mannose transport system permease protein</fullName>
    </submittedName>
</protein>
<dbReference type="PROSITE" id="PS50928">
    <property type="entry name" value="ABC_TM1"/>
    <property type="match status" value="1"/>
</dbReference>
<comment type="caution">
    <text evidence="7">The sequence shown here is derived from an EMBL/GenBank/DDBJ whole genome shotgun (WGS) entry which is preliminary data.</text>
</comment>
<feature type="transmembrane region" description="Helical" evidence="5">
    <location>
        <begin position="152"/>
        <end position="173"/>
    </location>
</feature>
<keyword evidence="4 5" id="KW-0472">Membrane</keyword>
<evidence type="ECO:0000256" key="5">
    <source>
        <dbReference type="RuleBase" id="RU363032"/>
    </source>
</evidence>
<name>A0ABU0JLJ2_9HYPH</name>
<dbReference type="CDD" id="cd06261">
    <property type="entry name" value="TM_PBP2"/>
    <property type="match status" value="1"/>
</dbReference>
<dbReference type="RefSeq" id="WP_307283523.1">
    <property type="nucleotide sequence ID" value="NZ_JAUSVX010000021.1"/>
</dbReference>
<feature type="transmembrane region" description="Helical" evidence="5">
    <location>
        <begin position="194"/>
        <end position="215"/>
    </location>
</feature>
<accession>A0ABU0JLJ2</accession>
<organism evidence="7 8">
    <name type="scientific">Labrys wisconsinensis</name>
    <dbReference type="NCBI Taxonomy" id="425677"/>
    <lineage>
        <taxon>Bacteria</taxon>
        <taxon>Pseudomonadati</taxon>
        <taxon>Pseudomonadota</taxon>
        <taxon>Alphaproteobacteria</taxon>
        <taxon>Hyphomicrobiales</taxon>
        <taxon>Xanthobacteraceae</taxon>
        <taxon>Labrys</taxon>
    </lineage>
</organism>
<keyword evidence="3 5" id="KW-1133">Transmembrane helix</keyword>
<dbReference type="Proteomes" id="UP001242480">
    <property type="component" value="Unassembled WGS sequence"/>
</dbReference>
<proteinExistence type="inferred from homology"/>
<feature type="transmembrane region" description="Helical" evidence="5">
    <location>
        <begin position="23"/>
        <end position="44"/>
    </location>
</feature>
<feature type="transmembrane region" description="Helical" evidence="5">
    <location>
        <begin position="254"/>
        <end position="278"/>
    </location>
</feature>
<evidence type="ECO:0000256" key="3">
    <source>
        <dbReference type="ARBA" id="ARBA00022989"/>
    </source>
</evidence>
<dbReference type="SUPFAM" id="SSF161098">
    <property type="entry name" value="MetI-like"/>
    <property type="match status" value="1"/>
</dbReference>
<dbReference type="PANTHER" id="PTHR43879">
    <property type="entry name" value="ABC TRANSPORTER PERMEASE PROTEIN"/>
    <property type="match status" value="1"/>
</dbReference>
<evidence type="ECO:0000313" key="7">
    <source>
        <dbReference type="EMBL" id="MDQ0474238.1"/>
    </source>
</evidence>
<feature type="transmembrane region" description="Helical" evidence="5">
    <location>
        <begin position="117"/>
        <end position="140"/>
    </location>
</feature>
<evidence type="ECO:0000256" key="1">
    <source>
        <dbReference type="ARBA" id="ARBA00004651"/>
    </source>
</evidence>
<feature type="transmembrane region" description="Helical" evidence="5">
    <location>
        <begin position="88"/>
        <end position="110"/>
    </location>
</feature>
<sequence>MSASEITPPHPFGSKIAPQLRKAAIYAALIMLSAFYLMPVYMMVVNGMKTATEVSISTMWQLPGTLGLGGFREAWARLQSSFQNSLEITISATAISCLIGSLTGYILSLWRFKWANFVSILIIFGMFIPYQSIIVPLVFFTQKVGLYGTIPGLIVVHIIYGQSINALIFGNYYRSVPQSLIEAARVDGAGVWKVYWKIILPLSPPAFVVAAIFQFTNIWNDFLFGVTIVPNPQSQPITVALNNLSGNFSVDWNVVMAGAVIAALPTALVYVVLGRYFVRGLVSGSVKS</sequence>
<comment type="subcellular location">
    <subcellularLocation>
        <location evidence="1 5">Cell membrane</location>
        <topology evidence="1 5">Multi-pass membrane protein</topology>
    </subcellularLocation>
</comment>